<feature type="region of interest" description="Disordered" evidence="1">
    <location>
        <begin position="1"/>
        <end position="21"/>
    </location>
</feature>
<accession>A0A679K0R3</accession>
<evidence type="ECO:0000256" key="1">
    <source>
        <dbReference type="SAM" id="MobiDB-lite"/>
    </source>
</evidence>
<name>A0A679K0R3_9HYPH</name>
<keyword evidence="2" id="KW-0614">Plasmid</keyword>
<evidence type="ECO:0000313" key="2">
    <source>
        <dbReference type="EMBL" id="CAA2145597.1"/>
    </source>
</evidence>
<gene>
    <name evidence="2" type="ORF">MBLL_04724</name>
</gene>
<geneLocation type="plasmid" evidence="2">
    <name>4</name>
</geneLocation>
<organism evidence="2">
    <name type="scientific">Methylobacterium bullatum</name>
    <dbReference type="NCBI Taxonomy" id="570505"/>
    <lineage>
        <taxon>Bacteria</taxon>
        <taxon>Pseudomonadati</taxon>
        <taxon>Pseudomonadota</taxon>
        <taxon>Alphaproteobacteria</taxon>
        <taxon>Hyphomicrobiales</taxon>
        <taxon>Methylobacteriaceae</taxon>
        <taxon>Methylobacterium</taxon>
    </lineage>
</organism>
<proteinExistence type="predicted"/>
<dbReference type="AlphaFoldDB" id="A0A679K0R3"/>
<sequence>MNLAFPLKPAATGTQNPHNVAAATEERARCQFIVTSPHAVGREAFAIALATKTDMAPQDAVDLLASLPGPAAASATAAADVVCWDDVAASLNEARH</sequence>
<reference evidence="2" key="1">
    <citation type="submission" date="2019-12" db="EMBL/GenBank/DDBJ databases">
        <authorList>
            <person name="Cremers G."/>
        </authorList>
    </citation>
    <scope>NUCLEOTIDE SEQUENCE</scope>
    <source>
        <strain evidence="2">Mbul2</strain>
        <plasmid evidence="2">4</plasmid>
    </source>
</reference>
<protein>
    <submittedName>
        <fullName evidence="2">Uncharacterized protein</fullName>
    </submittedName>
</protein>
<dbReference type="EMBL" id="LR743513">
    <property type="protein sequence ID" value="CAA2145597.1"/>
    <property type="molecule type" value="Genomic_DNA"/>
</dbReference>
<dbReference type="RefSeq" id="WP_339164289.1">
    <property type="nucleotide sequence ID" value="NZ_LR743513.1"/>
</dbReference>